<evidence type="ECO:0000256" key="1">
    <source>
        <dbReference type="ARBA" id="ARBA00004141"/>
    </source>
</evidence>
<dbReference type="AlphaFoldDB" id="A0A221T0R6"/>
<keyword evidence="8" id="KW-1185">Reference proteome</keyword>
<dbReference type="KEGG" id="dfc:DFI_15055"/>
<dbReference type="Proteomes" id="UP000259030">
    <property type="component" value="Plasmid pDFI1"/>
</dbReference>
<geneLocation type="plasmid" evidence="8">
    <name>pdfi1</name>
</geneLocation>
<feature type="transmembrane region" description="Helical" evidence="5">
    <location>
        <begin position="284"/>
        <end position="301"/>
    </location>
</feature>
<evidence type="ECO:0000256" key="2">
    <source>
        <dbReference type="ARBA" id="ARBA00022692"/>
    </source>
</evidence>
<evidence type="ECO:0000256" key="5">
    <source>
        <dbReference type="SAM" id="Phobius"/>
    </source>
</evidence>
<accession>A0A221T0R6</accession>
<evidence type="ECO:0000256" key="3">
    <source>
        <dbReference type="ARBA" id="ARBA00022989"/>
    </source>
</evidence>
<evidence type="ECO:0000256" key="4">
    <source>
        <dbReference type="ARBA" id="ARBA00023136"/>
    </source>
</evidence>
<evidence type="ECO:0000313" key="8">
    <source>
        <dbReference type="Proteomes" id="UP000259030"/>
    </source>
</evidence>
<reference evidence="7 8" key="1">
    <citation type="submission" date="2017-05" db="EMBL/GenBank/DDBJ databases">
        <title>The complete genome sequence of Deinococcus ficus isolated from the rhizosphere of the Ficus religiosa L. in Taiwan.</title>
        <authorList>
            <person name="Wu K.-M."/>
            <person name="Liao T.-L."/>
            <person name="Liu Y.-M."/>
            <person name="Young C.-C."/>
            <person name="Tsai S.-F."/>
        </authorList>
    </citation>
    <scope>NUCLEOTIDE SEQUENCE [LARGE SCALE GENOMIC DNA]</scope>
    <source>
        <strain evidence="7 8">CC-FR2-10</strain>
        <plasmid evidence="8">pdfi1</plasmid>
    </source>
</reference>
<sequence length="348" mass="36286">MSRRQSVRNWWRLGPPARDHLPAARIAAGVAAPLLTLLWLGRLDLAVFATFAAFTGIYARHEPPGARLRHQAQSALLLLTCLALGLMLSRAGASLWAVTLTGAVTAGAGALLAAVWGLRPAGALFFVFALTTAGTLPAPPSPAEAMGTAAVTAAFCLMLGHLGARYSARVRPAELASPPGPVPGPDVRWHGLRHLIAALLGGVVGMAPGVGHTAWAMVAAVAPISAQDHQGRVKRAVQRVTGTLGGLLISAALLAVPWQPWLLVVWVIALQFLAELYVVRNYSVALLFVTPLALLMAHLGHPDAASTLLWARAVETVLGALAGLVVVLLVRSPAERRAPRSGTPRGTG</sequence>
<dbReference type="InterPro" id="IPR049453">
    <property type="entry name" value="Memb_transporter_dom"/>
</dbReference>
<feature type="transmembrane region" description="Helical" evidence="5">
    <location>
        <begin position="145"/>
        <end position="164"/>
    </location>
</feature>
<feature type="transmembrane region" description="Helical" evidence="5">
    <location>
        <begin position="95"/>
        <end position="116"/>
    </location>
</feature>
<protein>
    <submittedName>
        <fullName evidence="7">FUSC family protein</fullName>
    </submittedName>
</protein>
<dbReference type="Pfam" id="PF13515">
    <property type="entry name" value="FUSC_2"/>
    <property type="match status" value="1"/>
</dbReference>
<dbReference type="GO" id="GO:0016020">
    <property type="term" value="C:membrane"/>
    <property type="evidence" value="ECO:0007669"/>
    <property type="project" value="UniProtKB-SubCell"/>
</dbReference>
<dbReference type="RefSeq" id="WP_051308104.1">
    <property type="nucleotide sequence ID" value="NZ_CP021082.1"/>
</dbReference>
<name>A0A221T0R6_9DEIO</name>
<feature type="transmembrane region" description="Helical" evidence="5">
    <location>
        <begin position="21"/>
        <end position="39"/>
    </location>
</feature>
<keyword evidence="3 5" id="KW-1133">Transmembrane helix</keyword>
<gene>
    <name evidence="7" type="ORF">DFI_15055</name>
</gene>
<dbReference type="EMBL" id="CP021082">
    <property type="protein sequence ID" value="ASN82498.1"/>
    <property type="molecule type" value="Genomic_DNA"/>
</dbReference>
<proteinExistence type="predicted"/>
<evidence type="ECO:0000313" key="7">
    <source>
        <dbReference type="EMBL" id="ASN82498.1"/>
    </source>
</evidence>
<feature type="domain" description="Integral membrane bound transporter" evidence="6">
    <location>
        <begin position="203"/>
        <end position="326"/>
    </location>
</feature>
<evidence type="ECO:0000259" key="6">
    <source>
        <dbReference type="Pfam" id="PF13515"/>
    </source>
</evidence>
<feature type="transmembrane region" description="Helical" evidence="5">
    <location>
        <begin position="307"/>
        <end position="330"/>
    </location>
</feature>
<organism evidence="7 8">
    <name type="scientific">Deinococcus ficus</name>
    <dbReference type="NCBI Taxonomy" id="317577"/>
    <lineage>
        <taxon>Bacteria</taxon>
        <taxon>Thermotogati</taxon>
        <taxon>Deinococcota</taxon>
        <taxon>Deinococci</taxon>
        <taxon>Deinococcales</taxon>
        <taxon>Deinococcaceae</taxon>
        <taxon>Deinococcus</taxon>
    </lineage>
</organism>
<comment type="subcellular location">
    <subcellularLocation>
        <location evidence="1">Membrane</location>
        <topology evidence="1">Multi-pass membrane protein</topology>
    </subcellularLocation>
</comment>
<keyword evidence="4 5" id="KW-0472">Membrane</keyword>
<keyword evidence="2 5" id="KW-0812">Transmembrane</keyword>
<feature type="transmembrane region" description="Helical" evidence="5">
    <location>
        <begin position="72"/>
        <end position="89"/>
    </location>
</feature>
<keyword evidence="7" id="KW-0614">Plasmid</keyword>
<dbReference type="STRING" id="317577.GCA_000419625_03187"/>